<comment type="caution">
    <text evidence="1">The sequence shown here is derived from an EMBL/GenBank/DDBJ whole genome shotgun (WGS) entry which is preliminary data.</text>
</comment>
<proteinExistence type="predicted"/>
<reference evidence="1" key="1">
    <citation type="journal article" date="2022" name="Int. J. Mol. Sci.">
        <title>Draft Genome of Tanacetum Coccineum: Genomic Comparison of Closely Related Tanacetum-Family Plants.</title>
        <authorList>
            <person name="Yamashiro T."/>
            <person name="Shiraishi A."/>
            <person name="Nakayama K."/>
            <person name="Satake H."/>
        </authorList>
    </citation>
    <scope>NUCLEOTIDE SEQUENCE</scope>
</reference>
<gene>
    <name evidence="1" type="ORF">Tco_1029786</name>
</gene>
<evidence type="ECO:0000313" key="1">
    <source>
        <dbReference type="EMBL" id="GJT70500.1"/>
    </source>
</evidence>
<dbReference type="Proteomes" id="UP001151760">
    <property type="component" value="Unassembled WGS sequence"/>
</dbReference>
<evidence type="ECO:0000313" key="2">
    <source>
        <dbReference type="Proteomes" id="UP001151760"/>
    </source>
</evidence>
<name>A0ABQ5G5T4_9ASTR</name>
<protein>
    <submittedName>
        <fullName evidence="1">Uncharacterized protein</fullName>
    </submittedName>
</protein>
<accession>A0ABQ5G5T4</accession>
<keyword evidence="2" id="KW-1185">Reference proteome</keyword>
<organism evidence="1 2">
    <name type="scientific">Tanacetum coccineum</name>
    <dbReference type="NCBI Taxonomy" id="301880"/>
    <lineage>
        <taxon>Eukaryota</taxon>
        <taxon>Viridiplantae</taxon>
        <taxon>Streptophyta</taxon>
        <taxon>Embryophyta</taxon>
        <taxon>Tracheophyta</taxon>
        <taxon>Spermatophyta</taxon>
        <taxon>Magnoliopsida</taxon>
        <taxon>eudicotyledons</taxon>
        <taxon>Gunneridae</taxon>
        <taxon>Pentapetalae</taxon>
        <taxon>asterids</taxon>
        <taxon>campanulids</taxon>
        <taxon>Asterales</taxon>
        <taxon>Asteraceae</taxon>
        <taxon>Asteroideae</taxon>
        <taxon>Anthemideae</taxon>
        <taxon>Anthemidinae</taxon>
        <taxon>Tanacetum</taxon>
    </lineage>
</organism>
<reference evidence="1" key="2">
    <citation type="submission" date="2022-01" db="EMBL/GenBank/DDBJ databases">
        <authorList>
            <person name="Yamashiro T."/>
            <person name="Shiraishi A."/>
            <person name="Satake H."/>
            <person name="Nakayama K."/>
        </authorList>
    </citation>
    <scope>NUCLEOTIDE SEQUENCE</scope>
</reference>
<dbReference type="EMBL" id="BQNB010018083">
    <property type="protein sequence ID" value="GJT70500.1"/>
    <property type="molecule type" value="Genomic_DNA"/>
</dbReference>
<sequence length="252" mass="29365">MMHLYWCQKDILLQSTNGANSIDTTNPIKTDFLKNLRQQKIKKREFDELQLENTLKSFIYNITLRMLKWKPNRGNSYLIDILEDILGKDMSVSFSTRFDSKTKDLQRNYALYHRMHFSGKSPRKIDLQEWIRRIREKPIRHTALPPREQRHRFLRPKHDLDTPGTLTMFVGKEARRAYDHGPEEAAGCWAVVFPCCTEDASAIDRGTGCTALVTRPHQPPTTRPPHAAMRSEYRSGEIIHTDDDMYNTVDGC</sequence>